<dbReference type="GO" id="GO:0006865">
    <property type="term" value="P:amino acid transport"/>
    <property type="evidence" value="ECO:0007669"/>
    <property type="project" value="UniProtKB-KW"/>
</dbReference>
<accession>A0A7K1FIB5</accession>
<proteinExistence type="inferred from homology"/>
<keyword evidence="7 9" id="KW-0472">Membrane</keyword>
<feature type="transmembrane region" description="Helical" evidence="9">
    <location>
        <begin position="262"/>
        <end position="284"/>
    </location>
</feature>
<keyword evidence="4 9" id="KW-0812">Transmembrane</keyword>
<evidence type="ECO:0000313" key="11">
    <source>
        <dbReference type="Proteomes" id="UP000460221"/>
    </source>
</evidence>
<dbReference type="PANTHER" id="PTHR11795:SF445">
    <property type="entry name" value="AMINO ACID ABC TRANSPORTER PERMEASE PROTEIN"/>
    <property type="match status" value="1"/>
</dbReference>
<sequence length="298" mass="30910">MLGQLSNAVVLGSIYLLFALGLTLSWGVLSILNLAHGSIFMFGAFSAYLITREISDAIPLPVLVVIAAVIGAVLAALLQILVYGPLLSRAQDKHAGELNVLIASIGVGLIPVAVALNLSTAEVVNLPLSVTRTERHRWGSLAITNLQIAIVVLALVLTVALWWWVSRTQTGRALRTIAHSPGTAELMGVPVARMSVITMAVSGALAGTAGLLLAANANAIEAHMGDGLLIKAFAVIILGGVGSVVGAAVGAFALAFAETGAVVWLSGDVRNIIAFALILIVLLVRPQGIFGQRAWQRA</sequence>
<feature type="transmembrane region" description="Helical" evidence="9">
    <location>
        <begin position="62"/>
        <end position="86"/>
    </location>
</feature>
<comment type="similarity">
    <text evidence="8">Belongs to the binding-protein-dependent transport system permease family. LivHM subfamily.</text>
</comment>
<evidence type="ECO:0000256" key="3">
    <source>
        <dbReference type="ARBA" id="ARBA00022475"/>
    </source>
</evidence>
<reference evidence="10 11" key="1">
    <citation type="submission" date="2019-11" db="EMBL/GenBank/DDBJ databases">
        <authorList>
            <person name="Jiang L.-Q."/>
        </authorList>
    </citation>
    <scope>NUCLEOTIDE SEQUENCE [LARGE SCALE GENOMIC DNA]</scope>
    <source>
        <strain evidence="10 11">YIM 132087</strain>
    </source>
</reference>
<protein>
    <submittedName>
        <fullName evidence="10">Branched-chain amino acid ABC transporter permease</fullName>
    </submittedName>
</protein>
<dbReference type="EMBL" id="WLYK01000001">
    <property type="protein sequence ID" value="MTD13861.1"/>
    <property type="molecule type" value="Genomic_DNA"/>
</dbReference>
<organism evidence="10 11">
    <name type="scientific">Nakamurella alba</name>
    <dbReference type="NCBI Taxonomy" id="2665158"/>
    <lineage>
        <taxon>Bacteria</taxon>
        <taxon>Bacillati</taxon>
        <taxon>Actinomycetota</taxon>
        <taxon>Actinomycetes</taxon>
        <taxon>Nakamurellales</taxon>
        <taxon>Nakamurellaceae</taxon>
        <taxon>Nakamurella</taxon>
    </lineage>
</organism>
<feature type="transmembrane region" description="Helical" evidence="9">
    <location>
        <begin position="98"/>
        <end position="118"/>
    </location>
</feature>
<dbReference type="AlphaFoldDB" id="A0A7K1FIB5"/>
<gene>
    <name evidence="10" type="ORF">GIS00_07890</name>
</gene>
<dbReference type="InterPro" id="IPR052157">
    <property type="entry name" value="BCAA_transport_permease"/>
</dbReference>
<feature type="transmembrane region" description="Helical" evidence="9">
    <location>
        <begin position="7"/>
        <end position="28"/>
    </location>
</feature>
<evidence type="ECO:0000256" key="5">
    <source>
        <dbReference type="ARBA" id="ARBA00022970"/>
    </source>
</evidence>
<evidence type="ECO:0000256" key="2">
    <source>
        <dbReference type="ARBA" id="ARBA00022448"/>
    </source>
</evidence>
<dbReference type="RefSeq" id="WP_154767616.1">
    <property type="nucleotide sequence ID" value="NZ_WLYK01000001.1"/>
</dbReference>
<evidence type="ECO:0000256" key="9">
    <source>
        <dbReference type="SAM" id="Phobius"/>
    </source>
</evidence>
<evidence type="ECO:0000256" key="1">
    <source>
        <dbReference type="ARBA" id="ARBA00004651"/>
    </source>
</evidence>
<keyword evidence="6 9" id="KW-1133">Transmembrane helix</keyword>
<dbReference type="InterPro" id="IPR001851">
    <property type="entry name" value="ABC_transp_permease"/>
</dbReference>
<evidence type="ECO:0000256" key="6">
    <source>
        <dbReference type="ARBA" id="ARBA00022989"/>
    </source>
</evidence>
<feature type="transmembrane region" description="Helical" evidence="9">
    <location>
        <begin position="138"/>
        <end position="165"/>
    </location>
</feature>
<dbReference type="CDD" id="cd06582">
    <property type="entry name" value="TM_PBP1_LivH_like"/>
    <property type="match status" value="1"/>
</dbReference>
<feature type="transmembrane region" description="Helical" evidence="9">
    <location>
        <begin position="228"/>
        <end position="256"/>
    </location>
</feature>
<comment type="caution">
    <text evidence="10">The sequence shown here is derived from an EMBL/GenBank/DDBJ whole genome shotgun (WGS) entry which is preliminary data.</text>
</comment>
<feature type="transmembrane region" description="Helical" evidence="9">
    <location>
        <begin position="34"/>
        <end position="50"/>
    </location>
</feature>
<evidence type="ECO:0000256" key="8">
    <source>
        <dbReference type="ARBA" id="ARBA00037998"/>
    </source>
</evidence>
<keyword evidence="2" id="KW-0813">Transport</keyword>
<dbReference type="PANTHER" id="PTHR11795">
    <property type="entry name" value="BRANCHED-CHAIN AMINO ACID TRANSPORT SYSTEM PERMEASE PROTEIN LIVH"/>
    <property type="match status" value="1"/>
</dbReference>
<feature type="transmembrane region" description="Helical" evidence="9">
    <location>
        <begin position="196"/>
        <end position="216"/>
    </location>
</feature>
<comment type="subcellular location">
    <subcellularLocation>
        <location evidence="1">Cell membrane</location>
        <topology evidence="1">Multi-pass membrane protein</topology>
    </subcellularLocation>
</comment>
<keyword evidence="3" id="KW-1003">Cell membrane</keyword>
<dbReference type="GO" id="GO:0005886">
    <property type="term" value="C:plasma membrane"/>
    <property type="evidence" value="ECO:0007669"/>
    <property type="project" value="UniProtKB-SubCell"/>
</dbReference>
<dbReference type="Pfam" id="PF02653">
    <property type="entry name" value="BPD_transp_2"/>
    <property type="match status" value="1"/>
</dbReference>
<dbReference type="GO" id="GO:0022857">
    <property type="term" value="F:transmembrane transporter activity"/>
    <property type="evidence" value="ECO:0007669"/>
    <property type="project" value="InterPro"/>
</dbReference>
<keyword evidence="11" id="KW-1185">Reference proteome</keyword>
<dbReference type="Proteomes" id="UP000460221">
    <property type="component" value="Unassembled WGS sequence"/>
</dbReference>
<keyword evidence="5" id="KW-0029">Amino-acid transport</keyword>
<name>A0A7K1FIB5_9ACTN</name>
<evidence type="ECO:0000256" key="4">
    <source>
        <dbReference type="ARBA" id="ARBA00022692"/>
    </source>
</evidence>
<evidence type="ECO:0000313" key="10">
    <source>
        <dbReference type="EMBL" id="MTD13861.1"/>
    </source>
</evidence>
<evidence type="ECO:0000256" key="7">
    <source>
        <dbReference type="ARBA" id="ARBA00023136"/>
    </source>
</evidence>